<name>A0A0H3UAC0_9BACT</name>
<organism evidence="2">
    <name type="scientific">uncultured bacterium fosmid pJB190D12_contig I</name>
    <dbReference type="NCBI Taxonomy" id="1478059"/>
    <lineage>
        <taxon>Bacteria</taxon>
        <taxon>environmental samples</taxon>
    </lineage>
</organism>
<feature type="region of interest" description="Disordered" evidence="1">
    <location>
        <begin position="457"/>
        <end position="491"/>
    </location>
</feature>
<keyword evidence="2" id="KW-0012">Acyltransferase</keyword>
<reference evidence="2" key="1">
    <citation type="submission" date="2013-08" db="EMBL/GenBank/DDBJ databases">
        <title>Comparison of modified E. coli strains.</title>
        <authorList>
            <person name="Juergensen J."/>
            <person name="Bonge A."/>
            <person name="Streit W.R."/>
        </authorList>
    </citation>
    <scope>NUCLEOTIDE SEQUENCE</scope>
</reference>
<keyword evidence="2" id="KW-0808">Transferase</keyword>
<evidence type="ECO:0000313" key="2">
    <source>
        <dbReference type="EMBL" id="AIF26933.1"/>
    </source>
</evidence>
<sequence>EHLGVGHLLAAGRGRHDDPAVVARHREDEAEPVVDRHDRGEVRHARTVQVERHRRTGHVGDRAVRDRGAAADVEQRAAEHLAGERQRRGGGVRTDVGELARANRARHGLRCGGLRLDERQPPHGVGDRDAQHHAHPLHLRPATGACVGIAHVDGRECREVLFRKLVVGLEVIAQATRTDGEHGVVDRRARDEAADLAEFVEQEAPRLEHPVGGHNGVETGHRCRLVPRQELARERTGRGTQAGDHARDRTREASRRRRGVHEAPADELERTRRRIGEPRLGRLRLRRLRRGVVEQCDDLGAVLDVDRRLVQLGEQCEAVPGQVEEAVEALDDVDFPQRPMGIERARVDARGLDAELAPVARRWQRDVADVVFEVEVLVVDPVGVVESGGHPAELLPENRREVQAAFHEREDALEPEPALGRRRRVVDLDETDVGAGIGALRGEKERVVRVELAHVTGSCHSSPASQGRRRSDGVDNAGGGGALRSRLGRGPQVHGRLLAMVAERGHRARDGRFGRAAGARDADAAGRHRLRRVDRHRRGGHGAARHRAVRRAGDVRAPRLHRADRRRHRRAEAHRVTELRSRPRVVWTG</sequence>
<proteinExistence type="predicted"/>
<protein>
    <submittedName>
        <fullName evidence="2">Putative acyltransferase</fullName>
    </submittedName>
</protein>
<accession>A0A0H3UAC0</accession>
<feature type="non-terminal residue" evidence="2">
    <location>
        <position position="1"/>
    </location>
</feature>
<feature type="region of interest" description="Disordered" evidence="1">
    <location>
        <begin position="228"/>
        <end position="270"/>
    </location>
</feature>
<dbReference type="GO" id="GO:0016746">
    <property type="term" value="F:acyltransferase activity"/>
    <property type="evidence" value="ECO:0007669"/>
    <property type="project" value="UniProtKB-KW"/>
</dbReference>
<feature type="compositionally biased region" description="Basic and acidic residues" evidence="1">
    <location>
        <begin position="244"/>
        <end position="253"/>
    </location>
</feature>
<feature type="compositionally biased region" description="Basic and acidic residues" evidence="1">
    <location>
        <begin position="260"/>
        <end position="270"/>
    </location>
</feature>
<evidence type="ECO:0000256" key="1">
    <source>
        <dbReference type="SAM" id="MobiDB-lite"/>
    </source>
</evidence>
<dbReference type="AlphaFoldDB" id="A0A0H3UAC0"/>
<dbReference type="EMBL" id="KF540253">
    <property type="protein sequence ID" value="AIF26933.1"/>
    <property type="molecule type" value="Genomic_DNA"/>
</dbReference>